<keyword evidence="2" id="KW-1185">Reference proteome</keyword>
<evidence type="ECO:0000313" key="2">
    <source>
        <dbReference type="Proteomes" id="UP000789759"/>
    </source>
</evidence>
<protein>
    <submittedName>
        <fullName evidence="1">7886_t:CDS:1</fullName>
    </submittedName>
</protein>
<gene>
    <name evidence="1" type="ORF">CPELLU_LOCUS19010</name>
</gene>
<sequence>NPAFMPLQVHLPGQHRVTFRDNEVIQNVIEHANSEKTTLTAWFHANNSYSEARTLTYGNFPTHWHGRCLTDFPKMPLPTILPNSEHHNNLITEELNYNIADLTQIVENG</sequence>
<proteinExistence type="predicted"/>
<feature type="non-terminal residue" evidence="1">
    <location>
        <position position="109"/>
    </location>
</feature>
<comment type="caution">
    <text evidence="1">The sequence shown here is derived from an EMBL/GenBank/DDBJ whole genome shotgun (WGS) entry which is preliminary data.</text>
</comment>
<dbReference type="AlphaFoldDB" id="A0A9N9PGJ7"/>
<dbReference type="Proteomes" id="UP000789759">
    <property type="component" value="Unassembled WGS sequence"/>
</dbReference>
<organism evidence="1 2">
    <name type="scientific">Cetraspora pellucida</name>
    <dbReference type="NCBI Taxonomy" id="1433469"/>
    <lineage>
        <taxon>Eukaryota</taxon>
        <taxon>Fungi</taxon>
        <taxon>Fungi incertae sedis</taxon>
        <taxon>Mucoromycota</taxon>
        <taxon>Glomeromycotina</taxon>
        <taxon>Glomeromycetes</taxon>
        <taxon>Diversisporales</taxon>
        <taxon>Gigasporaceae</taxon>
        <taxon>Cetraspora</taxon>
    </lineage>
</organism>
<name>A0A9N9PGJ7_9GLOM</name>
<reference evidence="1" key="1">
    <citation type="submission" date="2021-06" db="EMBL/GenBank/DDBJ databases">
        <authorList>
            <person name="Kallberg Y."/>
            <person name="Tangrot J."/>
            <person name="Rosling A."/>
        </authorList>
    </citation>
    <scope>NUCLEOTIDE SEQUENCE</scope>
    <source>
        <strain evidence="1">FL966</strain>
    </source>
</reference>
<dbReference type="OrthoDB" id="2437471at2759"/>
<evidence type="ECO:0000313" key="1">
    <source>
        <dbReference type="EMBL" id="CAG8814318.1"/>
    </source>
</evidence>
<feature type="non-terminal residue" evidence="1">
    <location>
        <position position="1"/>
    </location>
</feature>
<dbReference type="EMBL" id="CAJVQA010041867">
    <property type="protein sequence ID" value="CAG8814318.1"/>
    <property type="molecule type" value="Genomic_DNA"/>
</dbReference>
<accession>A0A9N9PGJ7</accession>